<keyword evidence="8" id="KW-0732">Signal</keyword>
<keyword evidence="12" id="KW-1185">Reference proteome</keyword>
<dbReference type="InterPro" id="IPR010259">
    <property type="entry name" value="S8pro/Inhibitor_I9"/>
</dbReference>
<feature type="active site" description="Charge relay system" evidence="5">
    <location>
        <position position="246"/>
    </location>
</feature>
<keyword evidence="3 5" id="KW-0378">Hydrolase</keyword>
<feature type="active site" description="Charge relay system" evidence="5">
    <location>
        <position position="188"/>
    </location>
</feature>
<dbReference type="PROSITE" id="PS00138">
    <property type="entry name" value="SUBTILASE_SER"/>
    <property type="match status" value="1"/>
</dbReference>
<evidence type="ECO:0000259" key="10">
    <source>
        <dbReference type="Pfam" id="PF05922"/>
    </source>
</evidence>
<dbReference type="Gene3D" id="3.40.50.200">
    <property type="entry name" value="Peptidase S8/S53 domain"/>
    <property type="match status" value="1"/>
</dbReference>
<dbReference type="InterPro" id="IPR050131">
    <property type="entry name" value="Peptidase_S8_subtilisin-like"/>
</dbReference>
<evidence type="ECO:0000256" key="3">
    <source>
        <dbReference type="ARBA" id="ARBA00022801"/>
    </source>
</evidence>
<dbReference type="SUPFAM" id="SSF52743">
    <property type="entry name" value="Subtilisin-like"/>
    <property type="match status" value="1"/>
</dbReference>
<feature type="chain" id="PRO_5046480532" evidence="8">
    <location>
        <begin position="29"/>
        <end position="459"/>
    </location>
</feature>
<feature type="domain" description="Inhibitor I9" evidence="10">
    <location>
        <begin position="61"/>
        <end position="145"/>
    </location>
</feature>
<dbReference type="Gene3D" id="3.30.70.80">
    <property type="entry name" value="Peptidase S8 propeptide/proteinase inhibitor I9"/>
    <property type="match status" value="1"/>
</dbReference>
<evidence type="ECO:0000313" key="11">
    <source>
        <dbReference type="EMBL" id="MFD3001857.1"/>
    </source>
</evidence>
<evidence type="ECO:0000256" key="6">
    <source>
        <dbReference type="RuleBase" id="RU003355"/>
    </source>
</evidence>
<dbReference type="PROSITE" id="PS00136">
    <property type="entry name" value="SUBTILASE_ASP"/>
    <property type="match status" value="1"/>
</dbReference>
<dbReference type="InterPro" id="IPR023827">
    <property type="entry name" value="Peptidase_S8_Asp-AS"/>
</dbReference>
<dbReference type="InterPro" id="IPR023828">
    <property type="entry name" value="Peptidase_S8_Ser-AS"/>
</dbReference>
<dbReference type="InterPro" id="IPR000209">
    <property type="entry name" value="Peptidase_S8/S53_dom"/>
</dbReference>
<reference evidence="12" key="1">
    <citation type="journal article" date="2019" name="Int. J. Syst. Evol. Microbiol.">
        <title>The Global Catalogue of Microorganisms (GCM) 10K type strain sequencing project: providing services to taxonomists for standard genome sequencing and annotation.</title>
        <authorList>
            <consortium name="The Broad Institute Genomics Platform"/>
            <consortium name="The Broad Institute Genome Sequencing Center for Infectious Disease"/>
            <person name="Wu L."/>
            <person name="Ma J."/>
        </authorList>
    </citation>
    <scope>NUCLEOTIDE SEQUENCE [LARGE SCALE GENOMIC DNA]</scope>
    <source>
        <strain evidence="12">KCTC 23984</strain>
    </source>
</reference>
<sequence>MKNFTSFRPHFKIAGSTLVAAFFLCLQACENIPEEAAPQDAGLTAVSSGALSQAEFIDGHYIVVLKEDQTQVNRNVPEGFEQRRQKAKAYGHTILNEKGIPTQALYSAYSFALSGFAAKLTPAQANTLQADPRVAYIERDQIVRLIEPLARVSTTTDGTTSAEAPPGVTRVGGGTATYTGTKRAYVIDTGILMFNNSESELITHPDLNTETSRDRTYNAFCDEINPDGSIETCTETDRYPNDGNGHGTHVAGTIGAILDSKGVVGVAANALVVPVKVLGTNGSGSLSNVLEGLDFVHYDGTAGDVANMSLGASGSTTLDNAVIEVADKGILFAIAAGNDARPAKNYSPARVNHRNVFTIAAMSTNQLSDGTWSDSWASFSNHGQPPIDYISPGVNVYSTCIKVVETADVKSYEPDYASMSGTSMAAPHVAGLLLLNGTAINTYDKVRRTAKDVYNVAHK</sequence>
<accession>A0ABW6BY01</accession>
<dbReference type="PRINTS" id="PR00723">
    <property type="entry name" value="SUBTILISIN"/>
</dbReference>
<evidence type="ECO:0000256" key="8">
    <source>
        <dbReference type="SAM" id="SignalP"/>
    </source>
</evidence>
<dbReference type="InterPro" id="IPR022398">
    <property type="entry name" value="Peptidase_S8_His-AS"/>
</dbReference>
<comment type="similarity">
    <text evidence="1 5 6">Belongs to the peptidase S8 family.</text>
</comment>
<dbReference type="Pfam" id="PF05922">
    <property type="entry name" value="Inhibitor_I9"/>
    <property type="match status" value="1"/>
</dbReference>
<evidence type="ECO:0000256" key="2">
    <source>
        <dbReference type="ARBA" id="ARBA00022670"/>
    </source>
</evidence>
<dbReference type="Proteomes" id="UP001597641">
    <property type="component" value="Unassembled WGS sequence"/>
</dbReference>
<evidence type="ECO:0000256" key="7">
    <source>
        <dbReference type="SAM" id="MobiDB-lite"/>
    </source>
</evidence>
<feature type="region of interest" description="Disordered" evidence="7">
    <location>
        <begin position="154"/>
        <end position="175"/>
    </location>
</feature>
<name>A0ABW6BY01_9BACT</name>
<dbReference type="InterPro" id="IPR036852">
    <property type="entry name" value="Peptidase_S8/S53_dom_sf"/>
</dbReference>
<evidence type="ECO:0000256" key="5">
    <source>
        <dbReference type="PROSITE-ProRule" id="PRU01240"/>
    </source>
</evidence>
<evidence type="ECO:0000256" key="4">
    <source>
        <dbReference type="ARBA" id="ARBA00022825"/>
    </source>
</evidence>
<dbReference type="InterPro" id="IPR015500">
    <property type="entry name" value="Peptidase_S8_subtilisin-rel"/>
</dbReference>
<dbReference type="PANTHER" id="PTHR43806:SF11">
    <property type="entry name" value="CEREVISIN-RELATED"/>
    <property type="match status" value="1"/>
</dbReference>
<dbReference type="EMBL" id="JBHUOX010000012">
    <property type="protein sequence ID" value="MFD3001857.1"/>
    <property type="molecule type" value="Genomic_DNA"/>
</dbReference>
<dbReference type="SUPFAM" id="SSF54897">
    <property type="entry name" value="Protease propeptides/inhibitors"/>
    <property type="match status" value="1"/>
</dbReference>
<evidence type="ECO:0000313" key="12">
    <source>
        <dbReference type="Proteomes" id="UP001597641"/>
    </source>
</evidence>
<dbReference type="Pfam" id="PF00082">
    <property type="entry name" value="Peptidase_S8"/>
    <property type="match status" value="1"/>
</dbReference>
<keyword evidence="2 5" id="KW-0645">Protease</keyword>
<comment type="caution">
    <text evidence="11">The sequence shown here is derived from an EMBL/GenBank/DDBJ whole genome shotgun (WGS) entry which is preliminary data.</text>
</comment>
<gene>
    <name evidence="11" type="ORF">ACFS7Z_15895</name>
</gene>
<evidence type="ECO:0000256" key="1">
    <source>
        <dbReference type="ARBA" id="ARBA00011073"/>
    </source>
</evidence>
<evidence type="ECO:0000259" key="9">
    <source>
        <dbReference type="Pfam" id="PF00082"/>
    </source>
</evidence>
<feature type="active site" description="Charge relay system" evidence="5">
    <location>
        <position position="423"/>
    </location>
</feature>
<organism evidence="11 12">
    <name type="scientific">Pontibacter toksunensis</name>
    <dbReference type="NCBI Taxonomy" id="1332631"/>
    <lineage>
        <taxon>Bacteria</taxon>
        <taxon>Pseudomonadati</taxon>
        <taxon>Bacteroidota</taxon>
        <taxon>Cytophagia</taxon>
        <taxon>Cytophagales</taxon>
        <taxon>Hymenobacteraceae</taxon>
        <taxon>Pontibacter</taxon>
    </lineage>
</organism>
<keyword evidence="4 5" id="KW-0720">Serine protease</keyword>
<dbReference type="RefSeq" id="WP_377486516.1">
    <property type="nucleotide sequence ID" value="NZ_JBHUOX010000012.1"/>
</dbReference>
<dbReference type="InterPro" id="IPR037045">
    <property type="entry name" value="S8pro/Inhibitor_I9_sf"/>
</dbReference>
<dbReference type="PANTHER" id="PTHR43806">
    <property type="entry name" value="PEPTIDASE S8"/>
    <property type="match status" value="1"/>
</dbReference>
<dbReference type="PROSITE" id="PS51892">
    <property type="entry name" value="SUBTILASE"/>
    <property type="match status" value="1"/>
</dbReference>
<dbReference type="PROSITE" id="PS00137">
    <property type="entry name" value="SUBTILASE_HIS"/>
    <property type="match status" value="1"/>
</dbReference>
<protein>
    <submittedName>
        <fullName evidence="11">S8 family serine peptidase</fullName>
    </submittedName>
</protein>
<feature type="domain" description="Peptidase S8/S53" evidence="9">
    <location>
        <begin position="186"/>
        <end position="435"/>
    </location>
</feature>
<proteinExistence type="inferred from homology"/>
<feature type="signal peptide" evidence="8">
    <location>
        <begin position="1"/>
        <end position="28"/>
    </location>
</feature>